<dbReference type="InterPro" id="IPR051043">
    <property type="entry name" value="Sulfatase_Mod_Factor_Kinase"/>
</dbReference>
<feature type="chain" id="PRO_5035245271" description="Sulfatase-modifying factor enzyme-like domain-containing protein" evidence="2">
    <location>
        <begin position="21"/>
        <end position="535"/>
    </location>
</feature>
<feature type="compositionally biased region" description="Low complexity" evidence="1">
    <location>
        <begin position="428"/>
        <end position="442"/>
    </location>
</feature>
<dbReference type="Proteomes" id="UP000751190">
    <property type="component" value="Unassembled WGS sequence"/>
</dbReference>
<feature type="domain" description="Sulfatase-modifying factor enzyme-like" evidence="3">
    <location>
        <begin position="375"/>
        <end position="490"/>
    </location>
</feature>
<dbReference type="InterPro" id="IPR016187">
    <property type="entry name" value="CTDL_fold"/>
</dbReference>
<dbReference type="InterPro" id="IPR005532">
    <property type="entry name" value="SUMF_dom"/>
</dbReference>
<dbReference type="PANTHER" id="PTHR23150">
    <property type="entry name" value="SULFATASE MODIFYING FACTOR 1, 2"/>
    <property type="match status" value="1"/>
</dbReference>
<feature type="region of interest" description="Disordered" evidence="1">
    <location>
        <begin position="496"/>
        <end position="535"/>
    </location>
</feature>
<dbReference type="SUPFAM" id="SSF56436">
    <property type="entry name" value="C-type lectin-like"/>
    <property type="match status" value="1"/>
</dbReference>
<feature type="signal peptide" evidence="2">
    <location>
        <begin position="1"/>
        <end position="20"/>
    </location>
</feature>
<evidence type="ECO:0000259" key="3">
    <source>
        <dbReference type="Pfam" id="PF03781"/>
    </source>
</evidence>
<dbReference type="GO" id="GO:0120147">
    <property type="term" value="F:formylglycine-generating oxidase activity"/>
    <property type="evidence" value="ECO:0007669"/>
    <property type="project" value="TreeGrafter"/>
</dbReference>
<feature type="domain" description="Sulfatase-modifying factor enzyme-like" evidence="3">
    <location>
        <begin position="253"/>
        <end position="297"/>
    </location>
</feature>
<evidence type="ECO:0000256" key="1">
    <source>
        <dbReference type="SAM" id="MobiDB-lite"/>
    </source>
</evidence>
<protein>
    <recommendedName>
        <fullName evidence="3">Sulfatase-modifying factor enzyme-like domain-containing protein</fullName>
    </recommendedName>
</protein>
<keyword evidence="5" id="KW-1185">Reference proteome</keyword>
<evidence type="ECO:0000313" key="4">
    <source>
        <dbReference type="EMBL" id="KAG8457271.1"/>
    </source>
</evidence>
<evidence type="ECO:0000313" key="5">
    <source>
        <dbReference type="Proteomes" id="UP000751190"/>
    </source>
</evidence>
<dbReference type="InterPro" id="IPR042095">
    <property type="entry name" value="SUMF_sf"/>
</dbReference>
<feature type="compositionally biased region" description="Gly residues" evidence="1">
    <location>
        <begin position="300"/>
        <end position="326"/>
    </location>
</feature>
<feature type="region of interest" description="Disordered" evidence="1">
    <location>
        <begin position="422"/>
        <end position="444"/>
    </location>
</feature>
<feature type="domain" description="Sulfatase-modifying factor enzyme-like" evidence="3">
    <location>
        <begin position="83"/>
        <end position="189"/>
    </location>
</feature>
<dbReference type="EMBL" id="JAGTXO010000076">
    <property type="protein sequence ID" value="KAG8457271.1"/>
    <property type="molecule type" value="Genomic_DNA"/>
</dbReference>
<dbReference type="PANTHER" id="PTHR23150:SF19">
    <property type="entry name" value="FORMYLGLYCINE-GENERATING ENZYME"/>
    <property type="match status" value="1"/>
</dbReference>
<proteinExistence type="predicted"/>
<sequence length="535" mass="53376">MAIRSRALAVALALAARTCAEPAASDAALAESTVGSLAAAPSPPPCGCAVPGRGLAARAARGAADGACAAPGSAARRPYASPLVRIPGGAFWMGTDTPGVEGDGEGPARRACVPSFSIGRAEVSNAEFAAFVAETGHVTDAQAFNFSFVFAHHATRSADAAAREAVAAAPWWLRVDGASWRRPYGPGSDVLRAPHAADRAAIAAAAAAAAEPARAADAAATAAAAAAAAAAPAALAAFFPAAAAFPEEAQPPDLVDHPVVHVSWRDARAYCAHAYLRGRLPTEAEWERAAGRGWARRTAAGGGGGGGGDGGGDGGGADASGGGSGGADEARGVVCERCEVPWGDGDGALAGRGGAHRANVWHGTFPGTFPPGRGASAARGGDGYSATAPVRAFGAQNGYGLYNMIGNVWEWAEDVWRVDRDSPTPTRAAEGAAGGASVSSDGGIDDGGVERVKKGGSFLCHSSYCYRYRISARTASSADSSSSNLGFRCAQPLELDGEDSAEREVEARLCSEPRAAGGGGGPALQSSALSKRASG</sequence>
<reference evidence="4" key="1">
    <citation type="submission" date="2021-05" db="EMBL/GenBank/DDBJ databases">
        <title>The genome of the haptophyte Pavlova lutheri (Diacronema luteri, Pavlovales) - a model for lipid biosynthesis in eukaryotic algae.</title>
        <authorList>
            <person name="Hulatt C.J."/>
            <person name="Posewitz M.C."/>
        </authorList>
    </citation>
    <scope>NUCLEOTIDE SEQUENCE</scope>
    <source>
        <strain evidence="4">NIVA-4/92</strain>
    </source>
</reference>
<evidence type="ECO:0000256" key="2">
    <source>
        <dbReference type="SAM" id="SignalP"/>
    </source>
</evidence>
<dbReference type="Pfam" id="PF03781">
    <property type="entry name" value="FGE-sulfatase"/>
    <property type="match status" value="3"/>
</dbReference>
<feature type="region of interest" description="Disordered" evidence="1">
    <location>
        <begin position="297"/>
        <end position="328"/>
    </location>
</feature>
<dbReference type="AlphaFoldDB" id="A0A8J5WZY8"/>
<name>A0A8J5WZY8_DIALT</name>
<organism evidence="4 5">
    <name type="scientific">Diacronema lutheri</name>
    <name type="common">Unicellular marine alga</name>
    <name type="synonym">Monochrysis lutheri</name>
    <dbReference type="NCBI Taxonomy" id="2081491"/>
    <lineage>
        <taxon>Eukaryota</taxon>
        <taxon>Haptista</taxon>
        <taxon>Haptophyta</taxon>
        <taxon>Pavlovophyceae</taxon>
        <taxon>Pavlovales</taxon>
        <taxon>Pavlovaceae</taxon>
        <taxon>Diacronema</taxon>
    </lineage>
</organism>
<dbReference type="OrthoDB" id="659at2759"/>
<dbReference type="Gene3D" id="3.90.1580.10">
    <property type="entry name" value="paralog of FGE (formylglycine-generating enzyme)"/>
    <property type="match status" value="2"/>
</dbReference>
<keyword evidence="2" id="KW-0732">Signal</keyword>
<comment type="caution">
    <text evidence="4">The sequence shown here is derived from an EMBL/GenBank/DDBJ whole genome shotgun (WGS) entry which is preliminary data.</text>
</comment>
<dbReference type="GO" id="GO:0005783">
    <property type="term" value="C:endoplasmic reticulum"/>
    <property type="evidence" value="ECO:0007669"/>
    <property type="project" value="TreeGrafter"/>
</dbReference>
<accession>A0A8J5WZY8</accession>
<feature type="compositionally biased region" description="Basic and acidic residues" evidence="1">
    <location>
        <begin position="500"/>
        <end position="511"/>
    </location>
</feature>
<gene>
    <name evidence="4" type="ORF">KFE25_011945</name>
</gene>